<accession>A0A4R6MLU2</accession>
<dbReference type="AlphaFoldDB" id="A0A4R6MLU2"/>
<dbReference type="PANTHER" id="PTHR33606:SF3">
    <property type="entry name" value="PROTEIN YCII"/>
    <property type="match status" value="1"/>
</dbReference>
<keyword evidence="4" id="KW-1185">Reference proteome</keyword>
<sequence length="97" mass="11563">MRWVVLFDDAPEMMEHRKENKQQHVDYVRRNKSEIVIGGGFKEDQEGIFVGGMWILNVDSRERAIDLIENDPYFNPTHRKYKLLLWGKVLEDETVEL</sequence>
<protein>
    <submittedName>
        <fullName evidence="3">Uncharacterized protein YciI</fullName>
    </submittedName>
</protein>
<dbReference type="InterPro" id="IPR051807">
    <property type="entry name" value="Sec-metab_biosynth-assoc"/>
</dbReference>
<proteinExistence type="inferred from homology"/>
<organism evidence="3 4">
    <name type="scientific">Marinomonas balearica</name>
    <dbReference type="NCBI Taxonomy" id="491947"/>
    <lineage>
        <taxon>Bacteria</taxon>
        <taxon>Pseudomonadati</taxon>
        <taxon>Pseudomonadota</taxon>
        <taxon>Gammaproteobacteria</taxon>
        <taxon>Oceanospirillales</taxon>
        <taxon>Oceanospirillaceae</taxon>
        <taxon>Marinomonas</taxon>
    </lineage>
</organism>
<gene>
    <name evidence="3" type="ORF">DFP79_0193</name>
</gene>
<dbReference type="Gene3D" id="3.30.70.1060">
    <property type="entry name" value="Dimeric alpha+beta barrel"/>
    <property type="match status" value="1"/>
</dbReference>
<dbReference type="SUPFAM" id="SSF54909">
    <property type="entry name" value="Dimeric alpha+beta barrel"/>
    <property type="match status" value="1"/>
</dbReference>
<evidence type="ECO:0000259" key="2">
    <source>
        <dbReference type="Pfam" id="PF03795"/>
    </source>
</evidence>
<dbReference type="Proteomes" id="UP000294656">
    <property type="component" value="Unassembled WGS sequence"/>
</dbReference>
<comment type="similarity">
    <text evidence="1">Belongs to the YciI family.</text>
</comment>
<dbReference type="Pfam" id="PF03795">
    <property type="entry name" value="YCII"/>
    <property type="match status" value="1"/>
</dbReference>
<reference evidence="3 4" key="1">
    <citation type="submission" date="2019-03" db="EMBL/GenBank/DDBJ databases">
        <title>Genomic Encyclopedia of Type Strains, Phase III (KMG-III): the genomes of soil and plant-associated and newly described type strains.</title>
        <authorList>
            <person name="Whitman W."/>
        </authorList>
    </citation>
    <scope>NUCLEOTIDE SEQUENCE [LARGE SCALE GENOMIC DNA]</scope>
    <source>
        <strain evidence="3 4">CECT 7378</strain>
    </source>
</reference>
<dbReference type="PANTHER" id="PTHR33606">
    <property type="entry name" value="PROTEIN YCII"/>
    <property type="match status" value="1"/>
</dbReference>
<dbReference type="OrthoDB" id="70894at2"/>
<dbReference type="EMBL" id="SNXC01000002">
    <property type="protein sequence ID" value="TDP01290.1"/>
    <property type="molecule type" value="Genomic_DNA"/>
</dbReference>
<dbReference type="InterPro" id="IPR005545">
    <property type="entry name" value="YCII"/>
</dbReference>
<evidence type="ECO:0000313" key="3">
    <source>
        <dbReference type="EMBL" id="TDP01290.1"/>
    </source>
</evidence>
<evidence type="ECO:0000256" key="1">
    <source>
        <dbReference type="ARBA" id="ARBA00007689"/>
    </source>
</evidence>
<dbReference type="InterPro" id="IPR011008">
    <property type="entry name" value="Dimeric_a/b-barrel"/>
</dbReference>
<feature type="domain" description="YCII-related" evidence="2">
    <location>
        <begin position="1"/>
        <end position="78"/>
    </location>
</feature>
<comment type="caution">
    <text evidence="3">The sequence shown here is derived from an EMBL/GenBank/DDBJ whole genome shotgun (WGS) entry which is preliminary data.</text>
</comment>
<name>A0A4R6MLU2_9GAMM</name>
<dbReference type="RefSeq" id="WP_133502081.1">
    <property type="nucleotide sequence ID" value="NZ_SNXC01000002.1"/>
</dbReference>
<evidence type="ECO:0000313" key="4">
    <source>
        <dbReference type="Proteomes" id="UP000294656"/>
    </source>
</evidence>